<accession>A0AAJ7TUS4</accession>
<dbReference type="RefSeq" id="XP_032824485.1">
    <property type="nucleotide sequence ID" value="XM_032968594.1"/>
</dbReference>
<dbReference type="GO" id="GO:0048185">
    <property type="term" value="F:activin binding"/>
    <property type="evidence" value="ECO:0007669"/>
    <property type="project" value="TreeGrafter"/>
</dbReference>
<dbReference type="InterPro" id="IPR036773">
    <property type="entry name" value="TB_dom_sf"/>
</dbReference>
<dbReference type="PROSITE" id="PS51465">
    <property type="entry name" value="KAZAL_2"/>
    <property type="match status" value="3"/>
</dbReference>
<dbReference type="GO" id="GO:0005615">
    <property type="term" value="C:extracellular space"/>
    <property type="evidence" value="ECO:0007669"/>
    <property type="project" value="TreeGrafter"/>
</dbReference>
<feature type="domain" description="Kazal-like" evidence="8">
    <location>
        <begin position="275"/>
        <end position="325"/>
    </location>
</feature>
<keyword evidence="5" id="KW-1015">Disulfide bond</keyword>
<evidence type="ECO:0000256" key="1">
    <source>
        <dbReference type="ARBA" id="ARBA00004613"/>
    </source>
</evidence>
<dbReference type="GeneID" id="116950655"/>
<evidence type="ECO:0000256" key="7">
    <source>
        <dbReference type="SAM" id="SignalP"/>
    </source>
</evidence>
<feature type="chain" id="PRO_5042472321" evidence="7">
    <location>
        <begin position="32"/>
        <end position="353"/>
    </location>
</feature>
<dbReference type="InterPro" id="IPR002350">
    <property type="entry name" value="Kazal_dom"/>
</dbReference>
<name>A0AAJ7TUS4_PETMA</name>
<evidence type="ECO:0000259" key="8">
    <source>
        <dbReference type="PROSITE" id="PS51465"/>
    </source>
</evidence>
<keyword evidence="6" id="KW-0325">Glycoprotein</keyword>
<feature type="domain" description="Kazal-like" evidence="8">
    <location>
        <begin position="191"/>
        <end position="246"/>
    </location>
</feature>
<dbReference type="CDD" id="cd00104">
    <property type="entry name" value="KAZAL_FS"/>
    <property type="match status" value="2"/>
</dbReference>
<dbReference type="FunFam" id="3.90.290.10:FF:000013">
    <property type="entry name" value="Follistatin a"/>
    <property type="match status" value="1"/>
</dbReference>
<dbReference type="Pfam" id="PF21333">
    <property type="entry name" value="FST_N"/>
    <property type="match status" value="1"/>
</dbReference>
<evidence type="ECO:0000313" key="9">
    <source>
        <dbReference type="Proteomes" id="UP001318040"/>
    </source>
</evidence>
<protein>
    <submittedName>
        <fullName evidence="10">Follistatin-A-like</fullName>
    </submittedName>
</protein>
<dbReference type="Proteomes" id="UP001318040">
    <property type="component" value="Chromosome 40"/>
</dbReference>
<evidence type="ECO:0000256" key="2">
    <source>
        <dbReference type="ARBA" id="ARBA00022525"/>
    </source>
</evidence>
<sequence length="353" mass="37241">MTPGAVESLRGWLVLGTIILLHVLSHNSSQAGNCWLQQTRAGRCKELLRAGVSRDECCRASGPGGGFTAGDPSSATLFRWLALTGGAPNCTPCRESCEGVECAPGKRCRMNRRNRPHCVCAPDCREARRGPVCGSDGRSYRDECAVLRARCRAQSSLSVQYNGSCRKTCEGVPCPAGMECVLDQLSGAHCVRCGQSSCGATAISSSTGGPLCGRNGVTYASACHLRRATCAQGRSIGVAHYGHCAGPPTCRDGSACEAGKRCVRDPHTGAAARCLQCNAICRASERRTPVCGSDNTTYQDRCALRAAACSDGLFIEVKHLGRCRYAPAEEGEAVDAEGMDGNAFPGSAMMNYR</sequence>
<dbReference type="KEGG" id="pmrn:116950655"/>
<dbReference type="FunFam" id="3.30.60.30:FF:000024">
    <property type="entry name" value="Transmembrane agrin"/>
    <property type="match status" value="1"/>
</dbReference>
<dbReference type="GO" id="GO:0032926">
    <property type="term" value="P:negative regulation of activin receptor signaling pathway"/>
    <property type="evidence" value="ECO:0007669"/>
    <property type="project" value="TreeGrafter"/>
</dbReference>
<evidence type="ECO:0000256" key="6">
    <source>
        <dbReference type="ARBA" id="ARBA00023180"/>
    </source>
</evidence>
<dbReference type="Pfam" id="PF09289">
    <property type="entry name" value="FOLN"/>
    <property type="match status" value="1"/>
</dbReference>
<dbReference type="PANTHER" id="PTHR10913:SF64">
    <property type="entry name" value="FOLLISTATIN-A-LIKE ISOFORM X1"/>
    <property type="match status" value="1"/>
</dbReference>
<feature type="domain" description="Kazal-like" evidence="8">
    <location>
        <begin position="119"/>
        <end position="167"/>
    </location>
</feature>
<dbReference type="SMART" id="SM00274">
    <property type="entry name" value="FOLN"/>
    <property type="match status" value="3"/>
</dbReference>
<evidence type="ECO:0000256" key="3">
    <source>
        <dbReference type="ARBA" id="ARBA00022729"/>
    </source>
</evidence>
<dbReference type="InterPro" id="IPR003645">
    <property type="entry name" value="Fol_N"/>
</dbReference>
<dbReference type="AlphaFoldDB" id="A0AAJ7TUS4"/>
<keyword evidence="2" id="KW-0964">Secreted</keyword>
<dbReference type="PANTHER" id="PTHR10913">
    <property type="entry name" value="FOLLISTATIN-RELATED"/>
    <property type="match status" value="1"/>
</dbReference>
<feature type="signal peptide" evidence="7">
    <location>
        <begin position="1"/>
        <end position="31"/>
    </location>
</feature>
<gene>
    <name evidence="10" type="primary">LOC116950655</name>
</gene>
<dbReference type="GO" id="GO:0030510">
    <property type="term" value="P:regulation of BMP signaling pathway"/>
    <property type="evidence" value="ECO:0007669"/>
    <property type="project" value="TreeGrafter"/>
</dbReference>
<dbReference type="InterPro" id="IPR015369">
    <property type="entry name" value="Follistatin/Osteonectin_EGF"/>
</dbReference>
<evidence type="ECO:0000313" key="10">
    <source>
        <dbReference type="RefSeq" id="XP_032824485.1"/>
    </source>
</evidence>
<proteinExistence type="predicted"/>
<dbReference type="InterPro" id="IPR036058">
    <property type="entry name" value="Kazal_dom_sf"/>
</dbReference>
<keyword evidence="3 7" id="KW-0732">Signal</keyword>
<comment type="subcellular location">
    <subcellularLocation>
        <location evidence="1">Secreted</location>
    </subcellularLocation>
</comment>
<dbReference type="SMART" id="SM00280">
    <property type="entry name" value="KAZAL"/>
    <property type="match status" value="3"/>
</dbReference>
<keyword evidence="9" id="KW-1185">Reference proteome</keyword>
<evidence type="ECO:0000256" key="5">
    <source>
        <dbReference type="ARBA" id="ARBA00023157"/>
    </source>
</evidence>
<evidence type="ECO:0000256" key="4">
    <source>
        <dbReference type="ARBA" id="ARBA00022737"/>
    </source>
</evidence>
<organism evidence="9 10">
    <name type="scientific">Petromyzon marinus</name>
    <name type="common">Sea lamprey</name>
    <dbReference type="NCBI Taxonomy" id="7757"/>
    <lineage>
        <taxon>Eukaryota</taxon>
        <taxon>Metazoa</taxon>
        <taxon>Chordata</taxon>
        <taxon>Craniata</taxon>
        <taxon>Vertebrata</taxon>
        <taxon>Cyclostomata</taxon>
        <taxon>Hyperoartia</taxon>
        <taxon>Petromyzontiformes</taxon>
        <taxon>Petromyzontidae</taxon>
        <taxon>Petromyzon</taxon>
    </lineage>
</organism>
<dbReference type="Gene3D" id="3.30.60.30">
    <property type="match status" value="3"/>
</dbReference>
<keyword evidence="4" id="KW-0677">Repeat</keyword>
<dbReference type="InterPro" id="IPR050653">
    <property type="entry name" value="Prot_Inhib_GrowthFact_Antg"/>
</dbReference>
<dbReference type="GO" id="GO:0030154">
    <property type="term" value="P:cell differentiation"/>
    <property type="evidence" value="ECO:0007669"/>
    <property type="project" value="TreeGrafter"/>
</dbReference>
<dbReference type="SUPFAM" id="SSF100895">
    <property type="entry name" value="Kazal-type serine protease inhibitors"/>
    <property type="match status" value="3"/>
</dbReference>
<dbReference type="Gene3D" id="3.90.290.10">
    <property type="entry name" value="TGF-beta binding (TB) domain"/>
    <property type="match status" value="1"/>
</dbReference>
<dbReference type="Pfam" id="PF07648">
    <property type="entry name" value="Kazal_2"/>
    <property type="match status" value="3"/>
</dbReference>
<reference evidence="10" key="1">
    <citation type="submission" date="2025-08" db="UniProtKB">
        <authorList>
            <consortium name="RefSeq"/>
        </authorList>
    </citation>
    <scope>IDENTIFICATION</scope>
    <source>
        <tissue evidence="10">Sperm</tissue>
    </source>
</reference>